<proteinExistence type="predicted"/>
<reference evidence="1 2" key="1">
    <citation type="submission" date="2020-07" db="EMBL/GenBank/DDBJ databases">
        <authorList>
            <person name="Feng H."/>
        </authorList>
    </citation>
    <scope>NUCLEOTIDE SEQUENCE [LARGE SCALE GENOMIC DNA]</scope>
    <source>
        <strain evidence="2">s-11</strain>
    </source>
</reference>
<organism evidence="1 2">
    <name type="scientific">Thermoactinomyces daqus</name>
    <dbReference type="NCBI Taxonomy" id="1329516"/>
    <lineage>
        <taxon>Bacteria</taxon>
        <taxon>Bacillati</taxon>
        <taxon>Bacillota</taxon>
        <taxon>Bacilli</taxon>
        <taxon>Bacillales</taxon>
        <taxon>Thermoactinomycetaceae</taxon>
        <taxon>Thermoactinomyces</taxon>
    </lineage>
</organism>
<gene>
    <name evidence="1" type="ORF">H1164_10995</name>
</gene>
<accession>A0A7W1XB34</accession>
<keyword evidence="2" id="KW-1185">Reference proteome</keyword>
<evidence type="ECO:0000313" key="2">
    <source>
        <dbReference type="Proteomes" id="UP000530514"/>
    </source>
</evidence>
<name>A0A7W1XB34_9BACL</name>
<dbReference type="EMBL" id="JACEIP010000016">
    <property type="protein sequence ID" value="MBA4543422.1"/>
    <property type="molecule type" value="Genomic_DNA"/>
</dbReference>
<dbReference type="OrthoDB" id="2455520at2"/>
<evidence type="ECO:0000313" key="1">
    <source>
        <dbReference type="EMBL" id="MBA4543422.1"/>
    </source>
</evidence>
<evidence type="ECO:0008006" key="3">
    <source>
        <dbReference type="Google" id="ProtNLM"/>
    </source>
</evidence>
<sequence length="91" mass="10658">MSAQTKKRNRRGRPPVDEPNYIACIDWDFGWKHPRDFQELLKAWEDGLAVEDIARALGRPLGEVVVYIMDQWEKGNLPDRPNGLWGRRKRA</sequence>
<dbReference type="RefSeq" id="WP_033101643.1">
    <property type="nucleotide sequence ID" value="NZ_JACEIP010000016.1"/>
</dbReference>
<protein>
    <recommendedName>
        <fullName evidence="3">Helix-turn-helix domain containing protein</fullName>
    </recommendedName>
</protein>
<dbReference type="AlphaFoldDB" id="A0A7W1XB34"/>
<dbReference type="Proteomes" id="UP000530514">
    <property type="component" value="Unassembled WGS sequence"/>
</dbReference>
<comment type="caution">
    <text evidence="1">The sequence shown here is derived from an EMBL/GenBank/DDBJ whole genome shotgun (WGS) entry which is preliminary data.</text>
</comment>